<protein>
    <submittedName>
        <fullName evidence="10">FtsX-like permease family protein</fullName>
    </submittedName>
</protein>
<dbReference type="EMBL" id="CP036316">
    <property type="protein sequence ID" value="QDT65054.1"/>
    <property type="molecule type" value="Genomic_DNA"/>
</dbReference>
<comment type="subcellular location">
    <subcellularLocation>
        <location evidence="1">Cell membrane</location>
        <topology evidence="1">Multi-pass membrane protein</topology>
    </subcellularLocation>
</comment>
<keyword evidence="4 7" id="KW-1133">Transmembrane helix</keyword>
<feature type="transmembrane region" description="Helical" evidence="7">
    <location>
        <begin position="1047"/>
        <end position="1068"/>
    </location>
</feature>
<evidence type="ECO:0000256" key="6">
    <source>
        <dbReference type="SAM" id="MobiDB-lite"/>
    </source>
</evidence>
<feature type="domain" description="ABC3 transporter permease C-terminal" evidence="8">
    <location>
        <begin position="555"/>
        <end position="678"/>
    </location>
</feature>
<evidence type="ECO:0000313" key="10">
    <source>
        <dbReference type="EMBL" id="QDT65054.1"/>
    </source>
</evidence>
<feature type="transmembrane region" description="Helical" evidence="7">
    <location>
        <begin position="787"/>
        <end position="807"/>
    </location>
</feature>
<dbReference type="InterPro" id="IPR025857">
    <property type="entry name" value="MacB_PCD"/>
</dbReference>
<keyword evidence="3 7" id="KW-0812">Transmembrane</keyword>
<feature type="transmembrane region" description="Helical" evidence="7">
    <location>
        <begin position="650"/>
        <end position="672"/>
    </location>
</feature>
<dbReference type="RefSeq" id="WP_145262729.1">
    <property type="nucleotide sequence ID" value="NZ_CP036316.1"/>
</dbReference>
<dbReference type="PANTHER" id="PTHR43738">
    <property type="entry name" value="ABC TRANSPORTER, MEMBRANE PROTEIN"/>
    <property type="match status" value="1"/>
</dbReference>
<name>A0A517T9J9_9PLAN</name>
<evidence type="ECO:0000259" key="9">
    <source>
        <dbReference type="Pfam" id="PF12704"/>
    </source>
</evidence>
<feature type="domain" description="MacB-like periplasmic core" evidence="9">
    <location>
        <begin position="20"/>
        <end position="217"/>
    </location>
</feature>
<dbReference type="GO" id="GO:0005886">
    <property type="term" value="C:plasma membrane"/>
    <property type="evidence" value="ECO:0007669"/>
    <property type="project" value="UniProtKB-SubCell"/>
</dbReference>
<feature type="region of interest" description="Disordered" evidence="6">
    <location>
        <begin position="233"/>
        <end position="257"/>
    </location>
</feature>
<feature type="transmembrane region" description="Helical" evidence="7">
    <location>
        <begin position="605"/>
        <end position="630"/>
    </location>
</feature>
<sequence length="1165" mass="126387">MSQFQLILRSLRFHWRTHFAVMLGVVIGTAVIGGALIVGDSVRASLRQITLDRLGEVDEALMGQRFFTEALSQRLDETIDGTVAPALSMQAGISRESDDTFRTTGGVQLYGIDERLWSLLDTGNLEPPVDDEIVINSRVAEELGAAVGDEVQVALELPSLIPRQSLLGEREETSREIFLTVGAIIPDEVGASRFGINPAQQIPPVAFVPLELLQTELDLAEVQPSRRNPIAKPARVNSLFASDGNQPGRDSGSQGQSAELNKVLKRDLTLQDLNIRIRSHEDRGYYSVESERMILENGIGDAAARAASNLGWQTSPVMVYLVNEISNANNPEKYAAYSVVAGLEIPDKAPFGPFELLDGSLDQSNEEKSETQLSTVILNEFLANEQLGVSVGDEIIVKFFTVGTHGELPEEEHRFRVGGIVALDDTPAADAGLTPELEGITDADTFGDWEQPFEMDLDRVTDADESYWESHRATPKLFLPMPLAQELFQSRYGKITSFRVAPPTDADWEDAVKQFKKALLEEMDLDQLAMEFQPVKAQGLAAAAGTQDFTGLFIGFSFFLILSAAILIGLLFRLGVEQRTTELGLLGALGFTRGAVRRIFLMEGFLVVLFGSLIGVVAAIGYASIIIYGLKTWWIGAIGTRFLFVQVQPVSILIAFLSSLVLGQLAVLWGLWRYRSFSVSELLKGAREQGIKSTTRSKAWRRAQLVFWFCGVGALLLIAGSLIGVIPQQEVGGGITLDMLSFFLAGMLLLATSLALLSIMLGKGGPQTLEHAAELGMRNAGREKQRSLMTTSLVASATFVLVAVSAARMDPTEQKPRIDSGNGGFLLVAESTVPLQYDLNSAEGRDKLGMFLNDEEEALWSECKAIGFQRRAGDDASCLNLFRTQLPTILGASEAMIERGGFAFTATPSEKPWTLLNQELSLEDGIPTYPVMGDMNTLLYSLKKGVGDTIAVPDEDNPEYRLQIVGMFVGSVFQGTLVMSAENFRELYPDLGGDGYFLIEGPQDQITSISSLLEKKLSSYGFDAEPVATRLSDFLAVQNTYLSTFQALGGMGLLLGTFGLAIVMLRNVYERRGELALMRAIGFPNKRLAGLVVLENTLLLVWGLVSGTVAALLSLSPHLLSAGAELPVGSLALLLLTVLLVGTASSFAATLAAVRTPVIATLRGE</sequence>
<dbReference type="OrthoDB" id="219657at2"/>
<dbReference type="PANTHER" id="PTHR43738:SF2">
    <property type="entry name" value="ABC TRANSPORTER PERMEASE"/>
    <property type="match status" value="1"/>
</dbReference>
<evidence type="ECO:0000256" key="4">
    <source>
        <dbReference type="ARBA" id="ARBA00022989"/>
    </source>
</evidence>
<feature type="transmembrane region" description="Helical" evidence="7">
    <location>
        <begin position="1133"/>
        <end position="1154"/>
    </location>
</feature>
<keyword evidence="2" id="KW-1003">Cell membrane</keyword>
<dbReference type="InterPro" id="IPR051125">
    <property type="entry name" value="ABC-4/HrtB_transporter"/>
</dbReference>
<feature type="transmembrane region" description="Helical" evidence="7">
    <location>
        <begin position="20"/>
        <end position="39"/>
    </location>
</feature>
<dbReference type="Pfam" id="PF02687">
    <property type="entry name" value="FtsX"/>
    <property type="match status" value="2"/>
</dbReference>
<proteinExistence type="predicted"/>
<evidence type="ECO:0000256" key="5">
    <source>
        <dbReference type="ARBA" id="ARBA00023136"/>
    </source>
</evidence>
<evidence type="ECO:0000256" key="2">
    <source>
        <dbReference type="ARBA" id="ARBA00022475"/>
    </source>
</evidence>
<dbReference type="Proteomes" id="UP000319976">
    <property type="component" value="Chromosome"/>
</dbReference>
<evidence type="ECO:0000256" key="7">
    <source>
        <dbReference type="SAM" id="Phobius"/>
    </source>
</evidence>
<gene>
    <name evidence="10" type="ORF">V22_23000</name>
</gene>
<reference evidence="10 11" key="1">
    <citation type="submission" date="2019-02" db="EMBL/GenBank/DDBJ databases">
        <title>Deep-cultivation of Planctomycetes and their phenomic and genomic characterization uncovers novel biology.</title>
        <authorList>
            <person name="Wiegand S."/>
            <person name="Jogler M."/>
            <person name="Boedeker C."/>
            <person name="Pinto D."/>
            <person name="Vollmers J."/>
            <person name="Rivas-Marin E."/>
            <person name="Kohn T."/>
            <person name="Peeters S.H."/>
            <person name="Heuer A."/>
            <person name="Rast P."/>
            <person name="Oberbeckmann S."/>
            <person name="Bunk B."/>
            <person name="Jeske O."/>
            <person name="Meyerdierks A."/>
            <person name="Storesund J.E."/>
            <person name="Kallscheuer N."/>
            <person name="Luecker S."/>
            <person name="Lage O.M."/>
            <person name="Pohl T."/>
            <person name="Merkel B.J."/>
            <person name="Hornburger P."/>
            <person name="Mueller R.-W."/>
            <person name="Bruemmer F."/>
            <person name="Labrenz M."/>
            <person name="Spormann A.M."/>
            <person name="Op den Camp H."/>
            <person name="Overmann J."/>
            <person name="Amann R."/>
            <person name="Jetten M.S.M."/>
            <person name="Mascher T."/>
            <person name="Medema M.H."/>
            <person name="Devos D.P."/>
            <person name="Kaster A.-K."/>
            <person name="Ovreas L."/>
            <person name="Rohde M."/>
            <person name="Galperin M.Y."/>
            <person name="Jogler C."/>
        </authorList>
    </citation>
    <scope>NUCLEOTIDE SEQUENCE [LARGE SCALE GENOMIC DNA]</scope>
    <source>
        <strain evidence="10 11">V22</strain>
    </source>
</reference>
<accession>A0A517T9J9</accession>
<dbReference type="AlphaFoldDB" id="A0A517T9J9"/>
<dbReference type="KEGG" id="chya:V22_23000"/>
<evidence type="ECO:0000313" key="11">
    <source>
        <dbReference type="Proteomes" id="UP000319976"/>
    </source>
</evidence>
<feature type="transmembrane region" description="Helical" evidence="7">
    <location>
        <begin position="705"/>
        <end position="727"/>
    </location>
</feature>
<feature type="transmembrane region" description="Helical" evidence="7">
    <location>
        <begin position="552"/>
        <end position="572"/>
    </location>
</feature>
<evidence type="ECO:0000256" key="1">
    <source>
        <dbReference type="ARBA" id="ARBA00004651"/>
    </source>
</evidence>
<dbReference type="InterPro" id="IPR003838">
    <property type="entry name" value="ABC3_permease_C"/>
</dbReference>
<evidence type="ECO:0000256" key="3">
    <source>
        <dbReference type="ARBA" id="ARBA00022692"/>
    </source>
</evidence>
<feature type="domain" description="ABC3 transporter permease C-terminal" evidence="8">
    <location>
        <begin position="1049"/>
        <end position="1157"/>
    </location>
</feature>
<evidence type="ECO:0000259" key="8">
    <source>
        <dbReference type="Pfam" id="PF02687"/>
    </source>
</evidence>
<organism evidence="10 11">
    <name type="scientific">Calycomorphotria hydatis</name>
    <dbReference type="NCBI Taxonomy" id="2528027"/>
    <lineage>
        <taxon>Bacteria</taxon>
        <taxon>Pseudomonadati</taxon>
        <taxon>Planctomycetota</taxon>
        <taxon>Planctomycetia</taxon>
        <taxon>Planctomycetales</taxon>
        <taxon>Planctomycetaceae</taxon>
        <taxon>Calycomorphotria</taxon>
    </lineage>
</organism>
<keyword evidence="5 7" id="KW-0472">Membrane</keyword>
<feature type="transmembrane region" description="Helical" evidence="7">
    <location>
        <begin position="1088"/>
        <end position="1113"/>
    </location>
</feature>
<dbReference type="Pfam" id="PF12704">
    <property type="entry name" value="MacB_PCD"/>
    <property type="match status" value="1"/>
</dbReference>
<feature type="transmembrane region" description="Helical" evidence="7">
    <location>
        <begin position="739"/>
        <end position="761"/>
    </location>
</feature>
<keyword evidence="11" id="KW-1185">Reference proteome</keyword>